<keyword evidence="4" id="KW-0186">Copper</keyword>
<dbReference type="Pfam" id="PF00649">
    <property type="entry name" value="Copper-fist"/>
    <property type="match status" value="1"/>
</dbReference>
<dbReference type="AlphaFoldDB" id="A0A2K3QLA0"/>
<evidence type="ECO:0000256" key="7">
    <source>
        <dbReference type="ARBA" id="ARBA00023242"/>
    </source>
</evidence>
<dbReference type="EMBL" id="NRSZ01000279">
    <property type="protein sequence ID" value="PNY28312.1"/>
    <property type="molecule type" value="Genomic_DNA"/>
</dbReference>
<gene>
    <name evidence="9" type="ORF">TCAP_01773</name>
</gene>
<dbReference type="PROSITE" id="PS50073">
    <property type="entry name" value="COPPER_FIST_2"/>
    <property type="match status" value="1"/>
</dbReference>
<dbReference type="SMART" id="SM01090">
    <property type="entry name" value="Copper-fist"/>
    <property type="match status" value="1"/>
</dbReference>
<keyword evidence="3" id="KW-0862">Zinc</keyword>
<dbReference type="OrthoDB" id="5600085at2759"/>
<sequence>MIVNGETYACEACVRGHRARSCDHHGRPLQPIRKKGRPASQCGHCRSMRKSRSAHVKCDCGKRAREGETETASPHGGKPKCNCFEDGICICAVKHEQLTQVTVPQAVSDDGASPSVPSVAGSACCGAPDSLPSSSLPAIEEPGDFDNHAWQNHGLFQLDQEHAHHAFNDPGTGWNASLAHPQSWGSYTYHELQMAQPPLGLSNVDGLGHSNPMPFDDFPGTTQDMLDAGLVATTVNWAPGEPSLPSGHDHDQIVSGAELMWFEGMDQSTIPASTSREHVAAESVTAAGHLTRPAAPE</sequence>
<keyword evidence="2" id="KW-0479">Metal-binding</keyword>
<dbReference type="InterPro" id="IPR001083">
    <property type="entry name" value="Cu_fist_DNA-bd_dom"/>
</dbReference>
<evidence type="ECO:0000256" key="6">
    <source>
        <dbReference type="ARBA" id="ARBA00023163"/>
    </source>
</evidence>
<comment type="caution">
    <text evidence="9">The sequence shown here is derived from an EMBL/GenBank/DDBJ whole genome shotgun (WGS) entry which is preliminary data.</text>
</comment>
<dbReference type="GO" id="GO:0006879">
    <property type="term" value="P:intracellular iron ion homeostasis"/>
    <property type="evidence" value="ECO:0007669"/>
    <property type="project" value="TreeGrafter"/>
</dbReference>
<dbReference type="PRINTS" id="PR00617">
    <property type="entry name" value="COPPERFIST"/>
</dbReference>
<evidence type="ECO:0000256" key="4">
    <source>
        <dbReference type="ARBA" id="ARBA00023008"/>
    </source>
</evidence>
<evidence type="ECO:0000313" key="10">
    <source>
        <dbReference type="Proteomes" id="UP000236621"/>
    </source>
</evidence>
<dbReference type="InterPro" id="IPR036395">
    <property type="entry name" value="Cu_fist_DNA-bd_dom_sf"/>
</dbReference>
<name>A0A2K3QLA0_9HYPO</name>
<dbReference type="SMART" id="SM00412">
    <property type="entry name" value="Cu_FIST"/>
    <property type="match status" value="1"/>
</dbReference>
<dbReference type="PANTHER" id="PTHR28088">
    <property type="entry name" value="TRANSCRIPTIONAL ACTIVATOR HAA1-RELATED"/>
    <property type="match status" value="1"/>
</dbReference>
<evidence type="ECO:0000256" key="2">
    <source>
        <dbReference type="ARBA" id="ARBA00022723"/>
    </source>
</evidence>
<dbReference type="GO" id="GO:0045944">
    <property type="term" value="P:positive regulation of transcription by RNA polymerase II"/>
    <property type="evidence" value="ECO:0007669"/>
    <property type="project" value="TreeGrafter"/>
</dbReference>
<evidence type="ECO:0000256" key="5">
    <source>
        <dbReference type="ARBA" id="ARBA00023015"/>
    </source>
</evidence>
<dbReference type="GO" id="GO:0006878">
    <property type="term" value="P:intracellular copper ion homeostasis"/>
    <property type="evidence" value="ECO:0007669"/>
    <property type="project" value="TreeGrafter"/>
</dbReference>
<evidence type="ECO:0000256" key="1">
    <source>
        <dbReference type="ARBA" id="ARBA00004123"/>
    </source>
</evidence>
<comment type="subcellular location">
    <subcellularLocation>
        <location evidence="1">Nucleus</location>
    </subcellularLocation>
</comment>
<organism evidence="9 10">
    <name type="scientific">Tolypocladium capitatum</name>
    <dbReference type="NCBI Taxonomy" id="45235"/>
    <lineage>
        <taxon>Eukaryota</taxon>
        <taxon>Fungi</taxon>
        <taxon>Dikarya</taxon>
        <taxon>Ascomycota</taxon>
        <taxon>Pezizomycotina</taxon>
        <taxon>Sordariomycetes</taxon>
        <taxon>Hypocreomycetidae</taxon>
        <taxon>Hypocreales</taxon>
        <taxon>Ophiocordycipitaceae</taxon>
        <taxon>Tolypocladium</taxon>
    </lineage>
</organism>
<dbReference type="GO" id="GO:0005634">
    <property type="term" value="C:nucleus"/>
    <property type="evidence" value="ECO:0007669"/>
    <property type="project" value="UniProtKB-SubCell"/>
</dbReference>
<evidence type="ECO:0000313" key="9">
    <source>
        <dbReference type="EMBL" id="PNY28312.1"/>
    </source>
</evidence>
<reference evidence="9 10" key="1">
    <citation type="submission" date="2017-08" db="EMBL/GenBank/DDBJ databases">
        <title>Harnessing the power of phylogenomics to disentangle the directionality and signatures of interkingdom host jumping in the parasitic fungal genus Tolypocladium.</title>
        <authorList>
            <person name="Quandt C.A."/>
            <person name="Patterson W."/>
            <person name="Spatafora J.W."/>
        </authorList>
    </citation>
    <scope>NUCLEOTIDE SEQUENCE [LARGE SCALE GENOMIC DNA]</scope>
    <source>
        <strain evidence="9 10">CBS 113982</strain>
    </source>
</reference>
<dbReference type="SUPFAM" id="SSF57879">
    <property type="entry name" value="Zinc domain conserved in yeast copper-regulated transcription factors"/>
    <property type="match status" value="1"/>
</dbReference>
<dbReference type="FunFam" id="3.90.430.10:FF:000001">
    <property type="entry name" value="Copper fist DNA-binding protein"/>
    <property type="match status" value="1"/>
</dbReference>
<dbReference type="Gene3D" id="3.90.430.10">
    <property type="entry name" value="Copper fist DNA-binding domain"/>
    <property type="match status" value="1"/>
</dbReference>
<keyword evidence="5" id="KW-0805">Transcription regulation</keyword>
<evidence type="ECO:0000259" key="8">
    <source>
        <dbReference type="PROSITE" id="PS50073"/>
    </source>
</evidence>
<dbReference type="PANTHER" id="PTHR28088:SF5">
    <property type="entry name" value="TRANSCRIPTIONAL ACTIVATOR HAA1-RELATED"/>
    <property type="match status" value="1"/>
</dbReference>
<feature type="domain" description="Copper-fist" evidence="8">
    <location>
        <begin position="1"/>
        <end position="39"/>
    </location>
</feature>
<protein>
    <submittedName>
        <fullName evidence="9">Copper resistance protein CRF1</fullName>
    </submittedName>
</protein>
<dbReference type="STRING" id="45235.A0A2K3QLA0"/>
<dbReference type="InterPro" id="IPR051763">
    <property type="entry name" value="Copper_Homeo_Regul"/>
</dbReference>
<dbReference type="GO" id="GO:0000981">
    <property type="term" value="F:DNA-binding transcription factor activity, RNA polymerase II-specific"/>
    <property type="evidence" value="ECO:0007669"/>
    <property type="project" value="TreeGrafter"/>
</dbReference>
<keyword evidence="6" id="KW-0804">Transcription</keyword>
<evidence type="ECO:0000256" key="3">
    <source>
        <dbReference type="ARBA" id="ARBA00022833"/>
    </source>
</evidence>
<dbReference type="GO" id="GO:0000978">
    <property type="term" value="F:RNA polymerase II cis-regulatory region sequence-specific DNA binding"/>
    <property type="evidence" value="ECO:0007669"/>
    <property type="project" value="TreeGrafter"/>
</dbReference>
<keyword evidence="7" id="KW-0539">Nucleus</keyword>
<accession>A0A2K3QLA0</accession>
<dbReference type="Proteomes" id="UP000236621">
    <property type="component" value="Unassembled WGS sequence"/>
</dbReference>
<dbReference type="GO" id="GO:0005507">
    <property type="term" value="F:copper ion binding"/>
    <property type="evidence" value="ECO:0007669"/>
    <property type="project" value="InterPro"/>
</dbReference>
<keyword evidence="10" id="KW-1185">Reference proteome</keyword>
<proteinExistence type="predicted"/>